<reference evidence="2 3" key="1">
    <citation type="submission" date="2018-06" db="EMBL/GenBank/DDBJ databases">
        <title>Genomic Encyclopedia of Archaeal and Bacterial Type Strains, Phase II (KMG-II): from individual species to whole genera.</title>
        <authorList>
            <person name="Goeker M."/>
        </authorList>
    </citation>
    <scope>NUCLEOTIDE SEQUENCE [LARGE SCALE GENOMIC DNA]</scope>
    <source>
        <strain evidence="2 3">DSM 22011</strain>
    </source>
</reference>
<keyword evidence="3" id="KW-1185">Reference proteome</keyword>
<dbReference type="EMBL" id="QLMG01000039">
    <property type="protein sequence ID" value="RAK13206.1"/>
    <property type="molecule type" value="Genomic_DNA"/>
</dbReference>
<protein>
    <submittedName>
        <fullName evidence="2">Uncharacterized protein</fullName>
    </submittedName>
</protein>
<accession>A0A327XZB8</accession>
<feature type="chain" id="PRO_5016239465" evidence="1">
    <location>
        <begin position="26"/>
        <end position="58"/>
    </location>
</feature>
<name>A0A327XZB8_9RHOB</name>
<dbReference type="RefSeq" id="WP_170134603.1">
    <property type="nucleotide sequence ID" value="NZ_QLMG01000039.1"/>
</dbReference>
<keyword evidence="1" id="KW-0732">Signal</keyword>
<dbReference type="Proteomes" id="UP000249165">
    <property type="component" value="Unassembled WGS sequence"/>
</dbReference>
<organism evidence="2 3">
    <name type="scientific">Salipiger aestuarii</name>
    <dbReference type="NCBI Taxonomy" id="568098"/>
    <lineage>
        <taxon>Bacteria</taxon>
        <taxon>Pseudomonadati</taxon>
        <taxon>Pseudomonadota</taxon>
        <taxon>Alphaproteobacteria</taxon>
        <taxon>Rhodobacterales</taxon>
        <taxon>Roseobacteraceae</taxon>
        <taxon>Salipiger</taxon>
    </lineage>
</organism>
<gene>
    <name evidence="2" type="ORF">ATI53_103935</name>
</gene>
<evidence type="ECO:0000313" key="2">
    <source>
        <dbReference type="EMBL" id="RAK13206.1"/>
    </source>
</evidence>
<proteinExistence type="predicted"/>
<feature type="signal peptide" evidence="1">
    <location>
        <begin position="1"/>
        <end position="25"/>
    </location>
</feature>
<evidence type="ECO:0000313" key="3">
    <source>
        <dbReference type="Proteomes" id="UP000249165"/>
    </source>
</evidence>
<sequence>MNRLTFSPQSGAAYVMLMFTAPAAADIGQADDVIVPFSLCVSVQTESMARISGSTPFA</sequence>
<comment type="caution">
    <text evidence="2">The sequence shown here is derived from an EMBL/GenBank/DDBJ whole genome shotgun (WGS) entry which is preliminary data.</text>
</comment>
<dbReference type="AlphaFoldDB" id="A0A327XZB8"/>
<evidence type="ECO:0000256" key="1">
    <source>
        <dbReference type="SAM" id="SignalP"/>
    </source>
</evidence>